<proteinExistence type="predicted"/>
<accession>A0A8J2HA87</accession>
<evidence type="ECO:0000313" key="2">
    <source>
        <dbReference type="Proteomes" id="UP000786811"/>
    </source>
</evidence>
<protein>
    <submittedName>
        <fullName evidence="1">Uncharacterized protein</fullName>
    </submittedName>
</protein>
<dbReference type="EMBL" id="CAJNRD030001118">
    <property type="protein sequence ID" value="CAG5083567.1"/>
    <property type="molecule type" value="Genomic_DNA"/>
</dbReference>
<dbReference type="AlphaFoldDB" id="A0A8J2HA87"/>
<dbReference type="Proteomes" id="UP000786811">
    <property type="component" value="Unassembled WGS sequence"/>
</dbReference>
<evidence type="ECO:0000313" key="1">
    <source>
        <dbReference type="EMBL" id="CAG5083567.1"/>
    </source>
</evidence>
<name>A0A8J2HA87_COTCN</name>
<comment type="caution">
    <text evidence="1">The sequence shown here is derived from an EMBL/GenBank/DDBJ whole genome shotgun (WGS) entry which is preliminary data.</text>
</comment>
<sequence>MMNKKFVSGSELRKFRVECDKKVELMKNTCGIMAGFSLFDILHRSYHKLALRIKDGDKDKFDDKMAAKFPLYAGMIKYRLEKAGQRRKLFNQVENVLYKIYFKYLSATFIHEMFFYFSNFELSKLVEIK</sequence>
<gene>
    <name evidence="1" type="ORF">HICCMSTLAB_LOCUS3874</name>
</gene>
<organism evidence="1 2">
    <name type="scientific">Cotesia congregata</name>
    <name type="common">Parasitoid wasp</name>
    <name type="synonym">Apanteles congregatus</name>
    <dbReference type="NCBI Taxonomy" id="51543"/>
    <lineage>
        <taxon>Eukaryota</taxon>
        <taxon>Metazoa</taxon>
        <taxon>Ecdysozoa</taxon>
        <taxon>Arthropoda</taxon>
        <taxon>Hexapoda</taxon>
        <taxon>Insecta</taxon>
        <taxon>Pterygota</taxon>
        <taxon>Neoptera</taxon>
        <taxon>Endopterygota</taxon>
        <taxon>Hymenoptera</taxon>
        <taxon>Apocrita</taxon>
        <taxon>Ichneumonoidea</taxon>
        <taxon>Braconidae</taxon>
        <taxon>Microgastrinae</taxon>
        <taxon>Cotesia</taxon>
    </lineage>
</organism>
<reference evidence="1" key="1">
    <citation type="submission" date="2021-04" db="EMBL/GenBank/DDBJ databases">
        <authorList>
            <person name="Chebbi M.A.C M."/>
        </authorList>
    </citation>
    <scope>NUCLEOTIDE SEQUENCE</scope>
</reference>
<keyword evidence="2" id="KW-1185">Reference proteome</keyword>